<gene>
    <name evidence="2" type="ORF">DFP72DRAFT_992665</name>
</gene>
<dbReference type="PANTHER" id="PTHR46579">
    <property type="entry name" value="F5/8 TYPE C DOMAIN-CONTAINING PROTEIN-RELATED"/>
    <property type="match status" value="1"/>
</dbReference>
<dbReference type="Proteomes" id="UP000521943">
    <property type="component" value="Unassembled WGS sequence"/>
</dbReference>
<reference evidence="2 3" key="1">
    <citation type="submission" date="2020-07" db="EMBL/GenBank/DDBJ databases">
        <title>Comparative genomics of pyrophilous fungi reveals a link between fire events and developmental genes.</title>
        <authorList>
            <consortium name="DOE Joint Genome Institute"/>
            <person name="Steindorff A.S."/>
            <person name="Carver A."/>
            <person name="Calhoun S."/>
            <person name="Stillman K."/>
            <person name="Liu H."/>
            <person name="Lipzen A."/>
            <person name="Pangilinan J."/>
            <person name="Labutti K."/>
            <person name="Bruns T.D."/>
            <person name="Grigoriev I.V."/>
        </authorList>
    </citation>
    <scope>NUCLEOTIDE SEQUENCE [LARGE SCALE GENOMIC DNA]</scope>
    <source>
        <strain evidence="2 3">CBS 144469</strain>
    </source>
</reference>
<comment type="caution">
    <text evidence="2">The sequence shown here is derived from an EMBL/GenBank/DDBJ whole genome shotgun (WGS) entry which is preliminary data.</text>
</comment>
<feature type="compositionally biased region" description="Acidic residues" evidence="1">
    <location>
        <begin position="125"/>
        <end position="135"/>
    </location>
</feature>
<organism evidence="2 3">
    <name type="scientific">Ephemerocybe angulata</name>
    <dbReference type="NCBI Taxonomy" id="980116"/>
    <lineage>
        <taxon>Eukaryota</taxon>
        <taxon>Fungi</taxon>
        <taxon>Dikarya</taxon>
        <taxon>Basidiomycota</taxon>
        <taxon>Agaricomycotina</taxon>
        <taxon>Agaricomycetes</taxon>
        <taxon>Agaricomycetidae</taxon>
        <taxon>Agaricales</taxon>
        <taxon>Agaricineae</taxon>
        <taxon>Psathyrellaceae</taxon>
        <taxon>Ephemerocybe</taxon>
    </lineage>
</organism>
<keyword evidence="3" id="KW-1185">Reference proteome</keyword>
<evidence type="ECO:0000256" key="1">
    <source>
        <dbReference type="SAM" id="MobiDB-lite"/>
    </source>
</evidence>
<dbReference type="PANTHER" id="PTHR46579:SF1">
    <property type="entry name" value="F5_8 TYPE C DOMAIN-CONTAINING PROTEIN"/>
    <property type="match status" value="1"/>
</dbReference>
<accession>A0A8H6LY02</accession>
<feature type="compositionally biased region" description="Low complexity" evidence="1">
    <location>
        <begin position="50"/>
        <end position="63"/>
    </location>
</feature>
<evidence type="ECO:0000313" key="3">
    <source>
        <dbReference type="Proteomes" id="UP000521943"/>
    </source>
</evidence>
<protein>
    <submittedName>
        <fullName evidence="2">Uncharacterized protein</fullName>
    </submittedName>
</protein>
<evidence type="ECO:0000313" key="2">
    <source>
        <dbReference type="EMBL" id="KAF6746990.1"/>
    </source>
</evidence>
<dbReference type="AlphaFoldDB" id="A0A8H6LY02"/>
<feature type="compositionally biased region" description="Pro residues" evidence="1">
    <location>
        <begin position="78"/>
        <end position="90"/>
    </location>
</feature>
<feature type="region of interest" description="Disordered" evidence="1">
    <location>
        <begin position="1"/>
        <end position="137"/>
    </location>
</feature>
<proteinExistence type="predicted"/>
<dbReference type="EMBL" id="JACGCI010000086">
    <property type="protein sequence ID" value="KAF6746990.1"/>
    <property type="molecule type" value="Genomic_DNA"/>
</dbReference>
<name>A0A8H6LY02_9AGAR</name>
<sequence>MPNPKNRQRCWCSKDNGRERSRNTVRRHKKETARLIPSFPGADADDGSESEVSVTSSYSGDSEAGPSSPKRRRMHTPSPQPAPNPEPDSPSPEEHTPSPQPSLGGPEPQQEVIVNLPGGGPAPDSDSESEDDDADNAARGAQDIAAAQALDAQSAQAQLTALPEEHEIPPSLVDHVETTQIFIRHIREATLDNGKLDQKTIHHLRDPQAPDLNFADTDVRLCMDIYIAACRSSEEVYRGVRRAIQFHFPETEPLSLEAIRKAVAEIAGRIPQKQMTTIPLGPQLAALRRSRDSARLLRYRDRRTKEILRLIENANQGLDEDEEPTLPPDFVFDDIVCGADYLDLYQDHNMGENDTLVSFSLDGAKLYRNRDSDTWIGIWIVQDYDPSIRFKRKYVLPAFIVPGPKKPKILDSCTFRTFHHLSAIQREDQGRGIRMWDAEKQTVVQSRTFFFLATADAVALPEMDGRVGHHGAHGCRLGCPMKGRHRGSGHYYPVHLLPSNYTRMDCMHPDVDLGEVAAYSSSESTDRYLEQLQTVINSRDEADFAENRKLAGISKPSILAGLLPNRMLPLPRCFSVDLMHLVCINSTEFLISLWRGNPADLCVTTTDKMASWDWRVLTGQRWIDHGELVGRSRQYFPAIFHRPPRNPAEKINSGYKATEYYLYVYGLGPAYFRTLLPRVYWQNFCKLVRAVRILLQRAITKSQLEDAQIYINQFVEEYEWIYYGRRVDRMHFCRPWIHTLLHCPSEVLRLGPGACYSQFTMERAIGDYGRDIRQPSNPFGNLSRIIERHAQLNALYSVYPELAPSSAFQPSKSDLDLGNGYAFLHPTSGTAKSILGRHGMYLIDTLGTSMILWYGRVRLSNGQIIRSAYRDSRLSNPEHRVTRNAKIKFGGQVRFAEVQFYFRLEGNNNWSPKALVSLYSEADPELFADSYGTLYACRYQGDDGLRIINITDIISLVSMQPMPPGDREDLFFAVEKSGLEDVMELLDDGNDNED</sequence>
<dbReference type="OrthoDB" id="2669721at2759"/>